<feature type="transmembrane region" description="Helical" evidence="7">
    <location>
        <begin position="30"/>
        <end position="48"/>
    </location>
</feature>
<feature type="transmembrane region" description="Helical" evidence="7">
    <location>
        <begin position="109"/>
        <end position="128"/>
    </location>
</feature>
<protein>
    <submittedName>
        <fullName evidence="8">Amino acid:proton antiporter</fullName>
    </submittedName>
</protein>
<keyword evidence="3" id="KW-1003">Cell membrane</keyword>
<keyword evidence="5 7" id="KW-1133">Transmembrane helix</keyword>
<dbReference type="PIRSF" id="PIRSF006060">
    <property type="entry name" value="AA_transporter"/>
    <property type="match status" value="1"/>
</dbReference>
<dbReference type="Pfam" id="PF13520">
    <property type="entry name" value="AA_permease_2"/>
    <property type="match status" value="1"/>
</dbReference>
<keyword evidence="4 7" id="KW-0812">Transmembrane</keyword>
<dbReference type="Gene3D" id="1.20.1740.10">
    <property type="entry name" value="Amino acid/polyamine transporter I"/>
    <property type="match status" value="1"/>
</dbReference>
<dbReference type="GO" id="GO:0022857">
    <property type="term" value="F:transmembrane transporter activity"/>
    <property type="evidence" value="ECO:0007669"/>
    <property type="project" value="InterPro"/>
</dbReference>
<reference evidence="8" key="1">
    <citation type="journal article" date="2022" name="Int. J. Syst. Evol. Microbiol.">
        <title>Granulimonas faecalis gen. nov., sp. nov., and Leptogranulimonas caecicola gen. nov., sp. nov., novel lactate-producing Atopobiaceae bacteria isolated from mouse intestines, and an emended description of the family Atopobiaceae.</title>
        <authorList>
            <person name="Morinaga K."/>
            <person name="Kusada H."/>
            <person name="Sakamoto S."/>
            <person name="Murakami T."/>
            <person name="Toyoda A."/>
            <person name="Mori H."/>
            <person name="Meng X.Y."/>
            <person name="Takashino M."/>
            <person name="Murotomi K."/>
            <person name="Tamaki H."/>
        </authorList>
    </citation>
    <scope>NUCLEOTIDE SEQUENCE</scope>
    <source>
        <strain evidence="8">OPF53</strain>
    </source>
</reference>
<dbReference type="EMBL" id="BQKC01000001">
    <property type="protein sequence ID" value="GJM54402.1"/>
    <property type="molecule type" value="Genomic_DNA"/>
</dbReference>
<accession>A0AAV5AYE8</accession>
<dbReference type="GO" id="GO:0005886">
    <property type="term" value="C:plasma membrane"/>
    <property type="evidence" value="ECO:0007669"/>
    <property type="project" value="UniProtKB-SubCell"/>
</dbReference>
<evidence type="ECO:0000256" key="5">
    <source>
        <dbReference type="ARBA" id="ARBA00022989"/>
    </source>
</evidence>
<keyword evidence="2" id="KW-0813">Transport</keyword>
<keyword evidence="9" id="KW-1185">Reference proteome</keyword>
<evidence type="ECO:0000256" key="1">
    <source>
        <dbReference type="ARBA" id="ARBA00004651"/>
    </source>
</evidence>
<name>A0AAV5AYE8_9ACTN</name>
<feature type="transmembrane region" description="Helical" evidence="7">
    <location>
        <begin position="317"/>
        <end position="336"/>
    </location>
</feature>
<dbReference type="InterPro" id="IPR002293">
    <property type="entry name" value="AA/rel_permease1"/>
</dbReference>
<feature type="transmembrane region" description="Helical" evidence="7">
    <location>
        <begin position="78"/>
        <end position="103"/>
    </location>
</feature>
<dbReference type="PANTHER" id="PTHR42770">
    <property type="entry name" value="AMINO ACID TRANSPORTER-RELATED"/>
    <property type="match status" value="1"/>
</dbReference>
<dbReference type="AlphaFoldDB" id="A0AAV5AYE8"/>
<dbReference type="Proteomes" id="UP001055025">
    <property type="component" value="Unassembled WGS sequence"/>
</dbReference>
<evidence type="ECO:0000256" key="6">
    <source>
        <dbReference type="ARBA" id="ARBA00023136"/>
    </source>
</evidence>
<feature type="transmembrane region" description="Helical" evidence="7">
    <location>
        <begin position="140"/>
        <end position="161"/>
    </location>
</feature>
<evidence type="ECO:0000256" key="3">
    <source>
        <dbReference type="ARBA" id="ARBA00022475"/>
    </source>
</evidence>
<sequence>MVDVVLSVICVVFTIEAVAPASAMGNVQFFWWGVLIVTFLLPYGMVVAELGSTFDSEGGLYDWVRSGLGDAWGSRCAWYYWVNFPLWIASVACIFPSVLAGVWGVALPLWARIGAELVFVWGVTWAACSPVSDADWILNGGAVIKVFITLVVGGVGVWFAAENGFANPMGPETFLPDLANPDSLTYLSIILFNFMGFEVVATFAGSMDNPRRDIPVAIVVGGVTIAAVYILCGVGIGAAVPAEALNLDSGIVDAVTAMVGGSSPLVWVVGAAFLVTLFANMVSWSFGINSVACRAAEDGNMPRPFARRSAATSMPDGSALMTGVVASLVLLLQVPLGEDSEVFWVFFSMNVVFLLLSYLPMFPAFARLRRTDPTERVFRAPFGGRALAAVLAAPMVEIVLAVAATVVPLGPGPDEAAKFPLLAGTVVLLAAGEAVRLACRRGGSRGRAAGAGTPAPGA</sequence>
<proteinExistence type="predicted"/>
<evidence type="ECO:0000256" key="4">
    <source>
        <dbReference type="ARBA" id="ARBA00022692"/>
    </source>
</evidence>
<evidence type="ECO:0000256" key="7">
    <source>
        <dbReference type="SAM" id="Phobius"/>
    </source>
</evidence>
<feature type="transmembrane region" description="Helical" evidence="7">
    <location>
        <begin position="419"/>
        <end position="439"/>
    </location>
</feature>
<dbReference type="PANTHER" id="PTHR42770:SF15">
    <property type="entry name" value="GLUTAMATE_GAMMA-AMINOBUTYRATE ANTIPORTER-RELATED"/>
    <property type="match status" value="1"/>
</dbReference>
<evidence type="ECO:0000313" key="9">
    <source>
        <dbReference type="Proteomes" id="UP001055025"/>
    </source>
</evidence>
<organism evidence="8 9">
    <name type="scientific">Granulimonas faecalis</name>
    <dbReference type="NCBI Taxonomy" id="2894155"/>
    <lineage>
        <taxon>Bacteria</taxon>
        <taxon>Bacillati</taxon>
        <taxon>Actinomycetota</taxon>
        <taxon>Coriobacteriia</taxon>
        <taxon>Coriobacteriales</taxon>
        <taxon>Kribbibacteriaceae</taxon>
        <taxon>Granulimonas</taxon>
    </lineage>
</organism>
<gene>
    <name evidence="8" type="ORF">ATOP_00570</name>
</gene>
<keyword evidence="6 7" id="KW-0472">Membrane</keyword>
<feature type="transmembrane region" description="Helical" evidence="7">
    <location>
        <begin position="216"/>
        <end position="240"/>
    </location>
</feature>
<feature type="transmembrane region" description="Helical" evidence="7">
    <location>
        <begin position="265"/>
        <end position="286"/>
    </location>
</feature>
<feature type="transmembrane region" description="Helical" evidence="7">
    <location>
        <begin position="342"/>
        <end position="365"/>
    </location>
</feature>
<comment type="subcellular location">
    <subcellularLocation>
        <location evidence="1">Cell membrane</location>
        <topology evidence="1">Multi-pass membrane protein</topology>
    </subcellularLocation>
</comment>
<feature type="transmembrane region" description="Helical" evidence="7">
    <location>
        <begin position="184"/>
        <end position="204"/>
    </location>
</feature>
<feature type="transmembrane region" description="Helical" evidence="7">
    <location>
        <begin position="386"/>
        <end position="407"/>
    </location>
</feature>
<evidence type="ECO:0000313" key="8">
    <source>
        <dbReference type="EMBL" id="GJM54402.1"/>
    </source>
</evidence>
<comment type="caution">
    <text evidence="8">The sequence shown here is derived from an EMBL/GenBank/DDBJ whole genome shotgun (WGS) entry which is preliminary data.</text>
</comment>
<dbReference type="InterPro" id="IPR050367">
    <property type="entry name" value="APC_superfamily"/>
</dbReference>
<evidence type="ECO:0000256" key="2">
    <source>
        <dbReference type="ARBA" id="ARBA00022448"/>
    </source>
</evidence>